<gene>
    <name evidence="3" type="ORF">DDZ13_03905</name>
</gene>
<keyword evidence="4" id="KW-1185">Reference proteome</keyword>
<evidence type="ECO:0000256" key="2">
    <source>
        <dbReference type="SAM" id="SignalP"/>
    </source>
</evidence>
<organism evidence="3 4">
    <name type="scientific">Coraliomargarita sinensis</name>
    <dbReference type="NCBI Taxonomy" id="2174842"/>
    <lineage>
        <taxon>Bacteria</taxon>
        <taxon>Pseudomonadati</taxon>
        <taxon>Verrucomicrobiota</taxon>
        <taxon>Opitutia</taxon>
        <taxon>Puniceicoccales</taxon>
        <taxon>Coraliomargaritaceae</taxon>
        <taxon>Coraliomargarita</taxon>
    </lineage>
</organism>
<dbReference type="RefSeq" id="WP_110130116.1">
    <property type="nucleotide sequence ID" value="NZ_QHJQ01000002.1"/>
</dbReference>
<protein>
    <submittedName>
        <fullName evidence="3">Uncharacterized protein</fullName>
    </submittedName>
</protein>
<dbReference type="InParanoid" id="A0A317ZHR1"/>
<evidence type="ECO:0000313" key="4">
    <source>
        <dbReference type="Proteomes" id="UP000247099"/>
    </source>
</evidence>
<evidence type="ECO:0000256" key="1">
    <source>
        <dbReference type="SAM" id="MobiDB-lite"/>
    </source>
</evidence>
<evidence type="ECO:0000313" key="3">
    <source>
        <dbReference type="EMBL" id="PXA05115.1"/>
    </source>
</evidence>
<reference evidence="3 4" key="1">
    <citation type="submission" date="2018-05" db="EMBL/GenBank/DDBJ databases">
        <title>Coraliomargarita sinensis sp. nov., isolated from a marine solar saltern.</title>
        <authorList>
            <person name="Zhou L.Y."/>
        </authorList>
    </citation>
    <scope>NUCLEOTIDE SEQUENCE [LARGE SCALE GENOMIC DNA]</scope>
    <source>
        <strain evidence="3 4">WN38</strain>
    </source>
</reference>
<proteinExistence type="predicted"/>
<dbReference type="EMBL" id="QHJQ01000002">
    <property type="protein sequence ID" value="PXA05115.1"/>
    <property type="molecule type" value="Genomic_DNA"/>
</dbReference>
<keyword evidence="2" id="KW-0732">Signal</keyword>
<feature type="signal peptide" evidence="2">
    <location>
        <begin position="1"/>
        <end position="20"/>
    </location>
</feature>
<sequence>MKNILFSLLLLTFLSGLTHAQDNTRIFLDGIPSQFTAIDTQQDSDGNTYVLGSDAGNAVIVKYDEAGLTNAGDNIVINGFNPVAFAVGDNDLIYVASSTLITYRGINDKEGVVGPVRFSPAGWTFKDMVYSSVNKRLMTVIDSPSWPLAGMSFVIEDGSGGDILNFEDYQIFAVSSSGPRSTGSNPTTVTTDDSGNYYFAGIASNTTPAPTASSPYFYGVNIDPDDTLSDNKLTPDRPFIITMNSDYTEYRARTMNDYSSTFGISYSNGWLYLIGREFGPLGLSGAVKLTRFSPDLTANKSIKMLANTYFSLTGTNSNGKGRLFSVDADALDNVYVSGFAFDGTVEFVDDNGDSYRTISSTEEAPYVLKVNSDFEYEWVITPAKAPFTPLRNSLHVSYDDKNSRLWMAGTYNGIPMSMQDGPDADSKRTLSGEDLNQGFIAVFEPDGKFTRVVDLTIASDVVLASLQINGARLSEIVDFPIDPDLFKSYSIELIVDSEIELKVPRNVYLRGDEETDSLTGSNPSIVDNADTRFTFLNFSVNSVVEDSNATVYTFAIAEQTDVKLEWLIEYALNVVSDFTDTESKARNPDGSSYIPALDSDASGNPSPAVGKQWVEKDTPVVLQIDGAVRDLAIKPGLAVRYVPYAFNIAGALTPTPSKIEFPSIEPRQQVDEFTMTQPVTVEYIWKLQYGVDIKSSKQSANPLVLVEYLENLDGSVTSEQYSQGDGVYWYDDSATVRIAAPKEIQFSDGPQGLSGWLNGDGYIFSPAEDEFNPSLTNPFTSEQINDGFKIFSYNSGDGAVDYIGREVVLERPARVVWSFGDLVIYKTVGVGEFVQFTPDEISKFSLAANQLPTLANDPNATPSSDTPTSSDFIWDDTAKRFFPLRPLVFDLLWPATNGNQVKVEVTSLWSITNYNHIADTPGVSLVPNPPSTEPDDLIFQEVAYAEADGSVDDDNLFTASQPGRTVLEFNRITASGRGGASESVVELKVVQTKRWNTGLGATKPAIVGRKITSDLDLAELGTGYLFFDQARFNPFVYDRSLFSGEILREEGTRPGPIIPVNENPNASSETNDEFVVVWYDDPTLNDYMLWPYAAERYLPRWPRNPAEGLNRILQSSGFGSESVAADGSEQVVVPSLTVDGTVFPEATTFDPARVEQVQIYNQPDPLVAGYNPNEEHALMAPSLRFASVAPRPLAAYALRENDLNVTSRDSNYTSDPYVLVQYLDKADNEFKMSVFTVARADTTNYPNGFSQEMVAGEPVIPFYPLGPVSGATLSPSNYAKEGDPNKLVYWTDHKDTSWAVSGDGAFSAYFYYPLLVDFWWPDDSKSVGDFVAWLPNTDAARDLESFDIDYTLPTETPEAQGVAYTTVWPTTVPVMKVGETLTFAGGEYAQDNPGEPGLPGVLAWAAGEVIYDDLNPDMREGDGIDQDGNDFDKYTARMISALEQRLVSLPVARFPEVLLPATGRTEVDGTIYRFRDLSSSLKKRIFYDPLTGQLGIKGFVNDKDIGDETLTAAPPQVYVLEPNILTEAEYEELKGISEDSPFTDVADNGDWTSAVDALYKLSRNPNGLSDERIEAGGGYTAGLQVQSISNPNGEDVVEASAAEAYQALGPGLALVANPGFLDPNDETLPDVSYVTLAENNDPSLGGSPVVLHVIKIDRRERYRGAVKVLLSDNVFDENIILRHTGDFGAQADDLVFDWWYRVEDGTAALPPDQIPAGTPNPWKLFPDPSGDGGQAFYQLKLKGNPSAPELLLADSLWFVRYRHKDETPNNPVTWDADPEIPFEWAGAGNSTPNDLDGDGVPDYQAQLAQGWVKRVLDAVNPYEARIRDFNGDNPATYSSMIQQFGQRYEGPVALNPDKNVIENVGLIQLYGTVLNRARSLSIDLSTPVSTPGITNALLLASTRLADFYMLLGNEAYADAKNPTIGHGSNSVDYGNLAPTVFTFQNQLSSKIEEELGLLRGVYDFKARPVYNRLFWNFTKGEGEAAYATNYNLSDINEDGFINEDDALILYPQGHGDAWGHYLTALRGQYELLNNPFFNWVSRSELYSLQDIVIEVDFLDERKFAQVAAAKAKAGSEIVALTYRDNYVADPESQWQGYLDTQPQRAWGVEGWARRAGQGAYFDWVTANALIPSEHPNSSFTGIQKVDRTTVKDIAVVSANMNAVQRTFEDANSGFNPLGISGNTVPFDIDPSLLDGGSGATHFEQIYQRAVDALNNAVAVYDYANDLNNQVRGIANDEIDFRRAVFEEDLAYRGELIEIFGTPYAGTIGSGRAYPAGYSGPDTSLYMYVDPQVRTISADTVPGLTADYRDDLGSTPASYLNTEFRATFSSSTQSGSPSNWVSEFNDVNYIVTDENGIEFDADGARVPLTNVDLPIKSSGYTFAAPEEWGDRASPGLLQLKIAEMIQQEANLAQAMADWDNYQGEVILQLRLIAAQVDMDKEIRGLLAGQIATNTILGTASLVASTLGETFEDAGDVAGDLGDDIQNFVPTALPTGGFSISPGDALSAVRGAATTGATAAKAILLAARVTANTVANTADLGRELADLGFDFAIDKQERNFELKSALVELENMIGDDAILRINVFREQEALRALSEEYRALLQRGARLIDEREAYNKRVAELVQRNRYQDMTFRVARNAALQRYEEAFDITARYTYLAAKAYDYETNLNPNAAGSAQGILTDIVGERSLGYIDPVSGVPLIGKGGLSEQLAMLKANFDVLKGQLGINNPQTESGRFSLRREMFRIAPSSEASPASDQAWRDELQAAKVDNLWDLPEFRRYCRPFAAYDPANPEPGLVIEFSSEVTSRKNFFGLNLAGGDNAYDPTNYSTKILSVGAWFEGYLSSDFATDLSETPRIYLVPVGTDVMAYPSDTDLGVRMWDVLDQKIPVPFPILQSNLDDGSWRPLDTLGGTEGDIRKFSSFRAYHDSGYFDETEMSYDTRLVGRSVWNTRWLLIIPGATLSADAETGLQTFIDNVSDIKLFFQTYGFSGN</sequence>
<feature type="chain" id="PRO_5016240742" evidence="2">
    <location>
        <begin position="21"/>
        <end position="2987"/>
    </location>
</feature>
<name>A0A317ZHR1_9BACT</name>
<accession>A0A317ZHR1</accession>
<dbReference type="OrthoDB" id="9785394at2"/>
<comment type="caution">
    <text evidence="3">The sequence shown here is derived from an EMBL/GenBank/DDBJ whole genome shotgun (WGS) entry which is preliminary data.</text>
</comment>
<feature type="region of interest" description="Disordered" evidence="1">
    <location>
        <begin position="581"/>
        <end position="609"/>
    </location>
</feature>
<dbReference type="Proteomes" id="UP000247099">
    <property type="component" value="Unassembled WGS sequence"/>
</dbReference>